<evidence type="ECO:0000256" key="1">
    <source>
        <dbReference type="SAM" id="Phobius"/>
    </source>
</evidence>
<keyword evidence="1" id="KW-1133">Transmembrane helix</keyword>
<keyword evidence="3" id="KW-1185">Reference proteome</keyword>
<dbReference type="InParanoid" id="S2JFK3"/>
<dbReference type="OrthoDB" id="2236827at2759"/>
<organism evidence="2 3">
    <name type="scientific">Mucor circinelloides f. circinelloides (strain 1006PhL)</name>
    <name type="common">Mucormycosis agent</name>
    <name type="synonym">Calyptromyces circinelloides</name>
    <dbReference type="NCBI Taxonomy" id="1220926"/>
    <lineage>
        <taxon>Eukaryota</taxon>
        <taxon>Fungi</taxon>
        <taxon>Fungi incertae sedis</taxon>
        <taxon>Mucoromycota</taxon>
        <taxon>Mucoromycotina</taxon>
        <taxon>Mucoromycetes</taxon>
        <taxon>Mucorales</taxon>
        <taxon>Mucorineae</taxon>
        <taxon>Mucoraceae</taxon>
        <taxon>Mucor</taxon>
    </lineage>
</organism>
<keyword evidence="1" id="KW-0812">Transmembrane</keyword>
<dbReference type="EMBL" id="KE123947">
    <property type="protein sequence ID" value="EPB88669.1"/>
    <property type="molecule type" value="Genomic_DNA"/>
</dbReference>
<dbReference type="Proteomes" id="UP000014254">
    <property type="component" value="Unassembled WGS sequence"/>
</dbReference>
<dbReference type="VEuPathDB" id="FungiDB:HMPREF1544_04541"/>
<dbReference type="OMA" id="PRYWTEK"/>
<evidence type="ECO:0000313" key="2">
    <source>
        <dbReference type="EMBL" id="EPB88669.1"/>
    </source>
</evidence>
<keyword evidence="1" id="KW-0472">Membrane</keyword>
<gene>
    <name evidence="2" type="ORF">HMPREF1544_04541</name>
</gene>
<proteinExistence type="predicted"/>
<sequence length="610" mass="69048">MTDGSMPTIQMNPLSSHFQMFYANQPVEKPLPTAPIKSNDKALNSLLGLPMQRFYNAMEEGHESRRISINMSGDDVVQSNKIAVNQPKANALDMLMHHSIQKATWTEDPLRLCLVESTTPPHSPTQQLDEEHLEFQSMMPFSQQDTLPYTFKPKSALLHQLLMSKLYVVMGHKQWISPQVEEKKEQEEFNHEYLELAFELPFATAALIPPTPPPKEISTTPACPPPILLPVEAYSDIYEWDHHQDSVQPWLYTREEESYYAQSLMTSSPRASTSVYYFEDDQQQQQQQGVAEESWEAIFHPLSTFKHNKGELEYYAWNSVNLPVAAALVAQRVTNPTSHAMDDMHTTTHSVSEATIPHIMPTPPLKPSPVLTIVSAEDEHELVKNSSELTLVNDAAAVSASGERLMEEGYYYDMLQKIRGSNTSSLDETRSTLQSTDVSVMDDKETHHQHMNKSNQTSFKRHVLAAALLLGKLNRSKSTTRATNTTNTTPTAMMDHHKYAMQDDKPMEVADPETLMMEKPRYWTEKRLFWTGFVCPLLWYYGSVHIKASSSTRLLDPSDLRWQKRCRLAALYFSIVLSVVILVTTVKAAGSAAIRQTQTDTIRAVIADSS</sequence>
<accession>S2JFK3</accession>
<feature type="transmembrane region" description="Helical" evidence="1">
    <location>
        <begin position="569"/>
        <end position="590"/>
    </location>
</feature>
<reference evidence="3" key="1">
    <citation type="submission" date="2013-05" db="EMBL/GenBank/DDBJ databases">
        <title>The Genome sequence of Mucor circinelloides f. circinelloides 1006PhL.</title>
        <authorList>
            <consortium name="The Broad Institute Genomics Platform"/>
            <person name="Cuomo C."/>
            <person name="Earl A."/>
            <person name="Findley K."/>
            <person name="Lee S.C."/>
            <person name="Walker B."/>
            <person name="Young S."/>
            <person name="Zeng Q."/>
            <person name="Gargeya S."/>
            <person name="Fitzgerald M."/>
            <person name="Haas B."/>
            <person name="Abouelleil A."/>
            <person name="Allen A.W."/>
            <person name="Alvarado L."/>
            <person name="Arachchi H.M."/>
            <person name="Berlin A.M."/>
            <person name="Chapman S.B."/>
            <person name="Gainer-Dewar J."/>
            <person name="Goldberg J."/>
            <person name="Griggs A."/>
            <person name="Gujja S."/>
            <person name="Hansen M."/>
            <person name="Howarth C."/>
            <person name="Imamovic A."/>
            <person name="Ireland A."/>
            <person name="Larimer J."/>
            <person name="McCowan C."/>
            <person name="Murphy C."/>
            <person name="Pearson M."/>
            <person name="Poon T.W."/>
            <person name="Priest M."/>
            <person name="Roberts A."/>
            <person name="Saif S."/>
            <person name="Shea T."/>
            <person name="Sisk P."/>
            <person name="Sykes S."/>
            <person name="Wortman J."/>
            <person name="Nusbaum C."/>
            <person name="Birren B."/>
        </authorList>
    </citation>
    <scope>NUCLEOTIDE SEQUENCE [LARGE SCALE GENOMIC DNA]</scope>
    <source>
        <strain evidence="3">1006PhL</strain>
    </source>
</reference>
<name>S2JFK3_MUCC1</name>
<dbReference type="AlphaFoldDB" id="S2JFK3"/>
<protein>
    <submittedName>
        <fullName evidence="2">Uncharacterized protein</fullName>
    </submittedName>
</protein>
<evidence type="ECO:0000313" key="3">
    <source>
        <dbReference type="Proteomes" id="UP000014254"/>
    </source>
</evidence>